<dbReference type="Pfam" id="PF00402">
    <property type="entry name" value="Calponin"/>
    <property type="match status" value="5"/>
</dbReference>
<dbReference type="GO" id="GO:0051015">
    <property type="term" value="F:actin filament binding"/>
    <property type="evidence" value="ECO:0007669"/>
    <property type="project" value="TreeGrafter"/>
</dbReference>
<dbReference type="InterPro" id="IPR000557">
    <property type="entry name" value="Calponin_repeat"/>
</dbReference>
<dbReference type="SMART" id="SM00033">
    <property type="entry name" value="CH"/>
    <property type="match status" value="1"/>
</dbReference>
<feature type="non-terminal residue" evidence="5">
    <location>
        <position position="1"/>
    </location>
</feature>
<dbReference type="PANTHER" id="PTHR47385:SF14">
    <property type="entry name" value="TRANSGELIN"/>
    <property type="match status" value="1"/>
</dbReference>
<dbReference type="GO" id="GO:0007015">
    <property type="term" value="P:actin filament organization"/>
    <property type="evidence" value="ECO:0007669"/>
    <property type="project" value="TreeGrafter"/>
</dbReference>
<dbReference type="InterPro" id="IPR036872">
    <property type="entry name" value="CH_dom_sf"/>
</dbReference>
<gene>
    <name evidence="5" type="ORF">OFUS_LOCUS20469</name>
</gene>
<dbReference type="PROSITE" id="PS01052">
    <property type="entry name" value="CALPONIN_1"/>
    <property type="match status" value="4"/>
</dbReference>
<dbReference type="Gene3D" id="1.10.418.10">
    <property type="entry name" value="Calponin-like domain"/>
    <property type="match status" value="1"/>
</dbReference>
<feature type="region of interest" description="Disordered" evidence="3">
    <location>
        <begin position="209"/>
        <end position="228"/>
    </location>
</feature>
<keyword evidence="6" id="KW-1185">Reference proteome</keyword>
<dbReference type="PANTHER" id="PTHR47385">
    <property type="entry name" value="CALPONIN"/>
    <property type="match status" value="1"/>
</dbReference>
<comment type="caution">
    <text evidence="5">The sequence shown here is derived from an EMBL/GenBank/DDBJ whole genome shotgun (WGS) entry which is preliminary data.</text>
</comment>
<dbReference type="GO" id="GO:0015629">
    <property type="term" value="C:actin cytoskeleton"/>
    <property type="evidence" value="ECO:0007669"/>
    <property type="project" value="TreeGrafter"/>
</dbReference>
<dbReference type="PRINTS" id="PR00888">
    <property type="entry name" value="SM22CALPONIN"/>
</dbReference>
<dbReference type="OrthoDB" id="21595at2759"/>
<dbReference type="InterPro" id="IPR001715">
    <property type="entry name" value="CH_dom"/>
</dbReference>
<dbReference type="Pfam" id="PF00307">
    <property type="entry name" value="CH"/>
    <property type="match status" value="1"/>
</dbReference>
<evidence type="ECO:0000256" key="2">
    <source>
        <dbReference type="RuleBase" id="RU361224"/>
    </source>
</evidence>
<dbReference type="InterPro" id="IPR003096">
    <property type="entry name" value="SM22_calponin"/>
</dbReference>
<organism evidence="5 6">
    <name type="scientific">Owenia fusiformis</name>
    <name type="common">Polychaete worm</name>
    <dbReference type="NCBI Taxonomy" id="6347"/>
    <lineage>
        <taxon>Eukaryota</taxon>
        <taxon>Metazoa</taxon>
        <taxon>Spiralia</taxon>
        <taxon>Lophotrochozoa</taxon>
        <taxon>Annelida</taxon>
        <taxon>Polychaeta</taxon>
        <taxon>Sedentaria</taxon>
        <taxon>Canalipalpata</taxon>
        <taxon>Sabellida</taxon>
        <taxon>Oweniida</taxon>
        <taxon>Oweniidae</taxon>
        <taxon>Owenia</taxon>
    </lineage>
</organism>
<name>A0A8S4PQA9_OWEFU</name>
<reference evidence="5" key="1">
    <citation type="submission" date="2022-03" db="EMBL/GenBank/DDBJ databases">
        <authorList>
            <person name="Martin C."/>
        </authorList>
    </citation>
    <scope>NUCLEOTIDE SEQUENCE</scope>
</reference>
<proteinExistence type="inferred from homology"/>
<comment type="similarity">
    <text evidence="1 2">Belongs to the calponin family.</text>
</comment>
<feature type="compositionally biased region" description="Polar residues" evidence="3">
    <location>
        <begin position="209"/>
        <end position="227"/>
    </location>
</feature>
<evidence type="ECO:0000313" key="6">
    <source>
        <dbReference type="Proteomes" id="UP000749559"/>
    </source>
</evidence>
<dbReference type="AlphaFoldDB" id="A0A8S4PQA9"/>
<evidence type="ECO:0000256" key="3">
    <source>
        <dbReference type="SAM" id="MobiDB-lite"/>
    </source>
</evidence>
<evidence type="ECO:0000256" key="1">
    <source>
        <dbReference type="ARBA" id="ARBA00009631"/>
    </source>
</evidence>
<sequence length="365" mass="38322">MSTRPKEMGDMRITAGKIASKYNADVERECLDWIQQLTEDKITPGIKEVEKQLKTGITLCKLVQAVYKGTAKKPPKAKKFKIKFNTMSAPFKQMENITVFLNACEAYGVPKNSLFQTVDLFEGRNMAQVMATILQLGTECQRTGFDGPTIGPRPTEKHIVEFSEEQLKAGQGIIGLQAGTNKCASQSGMAMGAVRHIADIKADDMSKDSQSSIGLQAGSNKGASQAGMSMGAVRHVSDIRADDMSKDSAGSIGLQAGSNKGASQAGMSMGAVRHVSDIRADDMSADSAGTIGLQMGSNKGASQAGMSMGAVRHVADIRADEMSADSAGTIGLQMGSNKGASQAGMAMGSVRHVADIKTEAGSAEG</sequence>
<evidence type="ECO:0000313" key="5">
    <source>
        <dbReference type="EMBL" id="CAH1796013.1"/>
    </source>
</evidence>
<evidence type="ECO:0000259" key="4">
    <source>
        <dbReference type="PROSITE" id="PS50021"/>
    </source>
</evidence>
<dbReference type="PROSITE" id="PS50021">
    <property type="entry name" value="CH"/>
    <property type="match status" value="1"/>
</dbReference>
<dbReference type="SUPFAM" id="SSF47576">
    <property type="entry name" value="Calponin-homology domain, CH-domain"/>
    <property type="match status" value="1"/>
</dbReference>
<dbReference type="PROSITE" id="PS51122">
    <property type="entry name" value="CALPONIN_2"/>
    <property type="match status" value="5"/>
</dbReference>
<dbReference type="InterPro" id="IPR050606">
    <property type="entry name" value="Calponin-like"/>
</dbReference>
<dbReference type="Proteomes" id="UP000749559">
    <property type="component" value="Unassembled WGS sequence"/>
</dbReference>
<dbReference type="EMBL" id="CAIIXF020000010">
    <property type="protein sequence ID" value="CAH1796013.1"/>
    <property type="molecule type" value="Genomic_DNA"/>
</dbReference>
<accession>A0A8S4PQA9</accession>
<protein>
    <recommendedName>
        <fullName evidence="2">Transgelin</fullName>
    </recommendedName>
</protein>
<feature type="domain" description="Calponin-homology (CH)" evidence="4">
    <location>
        <begin position="24"/>
        <end position="141"/>
    </location>
</feature>